<keyword evidence="11" id="KW-1185">Reference proteome</keyword>
<feature type="region of interest" description="Disordered" evidence="7">
    <location>
        <begin position="226"/>
        <end position="249"/>
    </location>
</feature>
<dbReference type="PROSITE" id="PS00606">
    <property type="entry name" value="KS3_1"/>
    <property type="match status" value="1"/>
</dbReference>
<dbReference type="CDD" id="cd02440">
    <property type="entry name" value="AdoMet_MTases"/>
    <property type="match status" value="1"/>
</dbReference>
<dbReference type="Gene3D" id="3.10.129.110">
    <property type="entry name" value="Polyketide synthase dehydratase"/>
    <property type="match status" value="1"/>
</dbReference>
<evidence type="ECO:0000256" key="2">
    <source>
        <dbReference type="ARBA" id="ARBA00022553"/>
    </source>
</evidence>
<dbReference type="Pfam" id="PF16197">
    <property type="entry name" value="KAsynt_C_assoc"/>
    <property type="match status" value="1"/>
</dbReference>
<dbReference type="EMBL" id="JBHFEH010000044">
    <property type="protein sequence ID" value="KAL2050651.1"/>
    <property type="molecule type" value="Genomic_DNA"/>
</dbReference>
<dbReference type="SUPFAM" id="SSF52151">
    <property type="entry name" value="FabD/lysophospholipase-like"/>
    <property type="match status" value="1"/>
</dbReference>
<keyword evidence="3" id="KW-0489">Methyltransferase</keyword>
<evidence type="ECO:0000256" key="3">
    <source>
        <dbReference type="ARBA" id="ARBA00022603"/>
    </source>
</evidence>
<dbReference type="InterPro" id="IPR001227">
    <property type="entry name" value="Ac_transferase_dom_sf"/>
</dbReference>
<dbReference type="PANTHER" id="PTHR43775:SF20">
    <property type="entry name" value="HYBRID PKS-NRPS SYNTHETASE APDA"/>
    <property type="match status" value="1"/>
</dbReference>
<gene>
    <name evidence="10" type="ORF">ABVK25_009037</name>
</gene>
<dbReference type="PANTHER" id="PTHR43775">
    <property type="entry name" value="FATTY ACID SYNTHASE"/>
    <property type="match status" value="1"/>
</dbReference>
<evidence type="ECO:0000256" key="4">
    <source>
        <dbReference type="ARBA" id="ARBA00022679"/>
    </source>
</evidence>
<evidence type="ECO:0000256" key="7">
    <source>
        <dbReference type="SAM" id="MobiDB-lite"/>
    </source>
</evidence>
<dbReference type="InterPro" id="IPR016039">
    <property type="entry name" value="Thiolase-like"/>
</dbReference>
<feature type="active site" description="Proton acceptor; for dehydratase activity" evidence="6">
    <location>
        <position position="906"/>
    </location>
</feature>
<evidence type="ECO:0000259" key="8">
    <source>
        <dbReference type="PROSITE" id="PS52004"/>
    </source>
</evidence>
<dbReference type="PROSITE" id="PS52019">
    <property type="entry name" value="PKS_MFAS_DH"/>
    <property type="match status" value="1"/>
</dbReference>
<dbReference type="Gene3D" id="3.40.50.720">
    <property type="entry name" value="NAD(P)-binding Rossmann-like Domain"/>
    <property type="match status" value="1"/>
</dbReference>
<dbReference type="InterPro" id="IPR049551">
    <property type="entry name" value="PKS_DH_C"/>
</dbReference>
<dbReference type="InterPro" id="IPR016036">
    <property type="entry name" value="Malonyl_transacylase_ACP-bd"/>
</dbReference>
<evidence type="ECO:0000313" key="11">
    <source>
        <dbReference type="Proteomes" id="UP001590951"/>
    </source>
</evidence>
<dbReference type="InterPro" id="IPR014043">
    <property type="entry name" value="Acyl_transferase_dom"/>
</dbReference>
<dbReference type="Gene3D" id="3.40.366.10">
    <property type="entry name" value="Malonyl-Coenzyme A Acyl Carrier Protein, domain 2"/>
    <property type="match status" value="1"/>
</dbReference>
<dbReference type="CDD" id="cd00833">
    <property type="entry name" value="PKS"/>
    <property type="match status" value="1"/>
</dbReference>
<dbReference type="InterPro" id="IPR036291">
    <property type="entry name" value="NAD(P)-bd_dom_sf"/>
</dbReference>
<evidence type="ECO:0000259" key="9">
    <source>
        <dbReference type="PROSITE" id="PS52019"/>
    </source>
</evidence>
<dbReference type="SMART" id="SM00825">
    <property type="entry name" value="PKS_KS"/>
    <property type="match status" value="1"/>
</dbReference>
<dbReference type="Gene3D" id="3.40.50.150">
    <property type="entry name" value="Vaccinia Virus protein VP39"/>
    <property type="match status" value="1"/>
</dbReference>
<dbReference type="Pfam" id="PF00109">
    <property type="entry name" value="ketoacyl-synt"/>
    <property type="match status" value="1"/>
</dbReference>
<feature type="region of interest" description="N-terminal hotdog fold" evidence="6">
    <location>
        <begin position="874"/>
        <end position="1012"/>
    </location>
</feature>
<comment type="caution">
    <text evidence="10">The sequence shown here is derived from an EMBL/GenBank/DDBJ whole genome shotgun (WGS) entry which is preliminary data.</text>
</comment>
<feature type="domain" description="Ketosynthase family 3 (KS3)" evidence="8">
    <location>
        <begin position="1"/>
        <end position="364"/>
    </location>
</feature>
<proteinExistence type="predicted"/>
<keyword evidence="4" id="KW-0808">Transferase</keyword>
<dbReference type="InterPro" id="IPR049900">
    <property type="entry name" value="PKS_mFAS_DH"/>
</dbReference>
<dbReference type="Pfam" id="PF21089">
    <property type="entry name" value="PKS_DH_N"/>
    <property type="match status" value="1"/>
</dbReference>
<dbReference type="SMART" id="SM00822">
    <property type="entry name" value="PKS_KR"/>
    <property type="match status" value="1"/>
</dbReference>
<dbReference type="InterPro" id="IPR032821">
    <property type="entry name" value="PKS_assoc"/>
</dbReference>
<reference evidence="10 11" key="1">
    <citation type="submission" date="2024-09" db="EMBL/GenBank/DDBJ databases">
        <title>Rethinking Asexuality: The Enigmatic Case of Functional Sexual Genes in Lepraria (Stereocaulaceae).</title>
        <authorList>
            <person name="Doellman M."/>
            <person name="Sun Y."/>
            <person name="Barcenas-Pena A."/>
            <person name="Lumbsch H.T."/>
            <person name="Grewe F."/>
        </authorList>
    </citation>
    <scope>NUCLEOTIDE SEQUENCE [LARGE SCALE GENOMIC DNA]</scope>
    <source>
        <strain evidence="10 11">Grewe 0041</strain>
    </source>
</reference>
<protein>
    <recommendedName>
        <fullName evidence="12">Polyketide synthase</fullName>
    </recommendedName>
</protein>
<keyword evidence="2" id="KW-0597">Phosphoprotein</keyword>
<keyword evidence="1" id="KW-0596">Phosphopantetheine</keyword>
<evidence type="ECO:0000256" key="1">
    <source>
        <dbReference type="ARBA" id="ARBA00022450"/>
    </source>
</evidence>
<dbReference type="InterPro" id="IPR029063">
    <property type="entry name" value="SAM-dependent_MTases_sf"/>
</dbReference>
<evidence type="ECO:0008006" key="12">
    <source>
        <dbReference type="Google" id="ProtNLM"/>
    </source>
</evidence>
<dbReference type="InterPro" id="IPR050091">
    <property type="entry name" value="PKS_NRPS_Biosynth_Enz"/>
</dbReference>
<dbReference type="InterPro" id="IPR018201">
    <property type="entry name" value="Ketoacyl_synth_AS"/>
</dbReference>
<dbReference type="InterPro" id="IPR042104">
    <property type="entry name" value="PKS_dehydratase_sf"/>
</dbReference>
<feature type="domain" description="PKS/mFAS DH" evidence="9">
    <location>
        <begin position="874"/>
        <end position="1180"/>
    </location>
</feature>
<dbReference type="Gene3D" id="3.40.47.10">
    <property type="match status" value="1"/>
</dbReference>
<dbReference type="InterPro" id="IPR049552">
    <property type="entry name" value="PKS_DH_N"/>
</dbReference>
<sequence length="2343" mass="255234">MAPDTERPIPNEADSIDPQQRLLLETVYEALEAGGHTIEALRGSDTSVYVGTMGVDYHETLLRDLNTIPTYFATGTNRAIISNRISYFFDWHGPSMTIDTACSSSMIAVHQGVQALRNGESRVAVACGTQVILGHEMYIVESKLKMLSPTGRSRMWDADADGYGRGEGVAAIVLKRLSDAIADGDHIECLIRETGANQDGFSNGITVPNTEAQTALIRQTYARASLDPENNPNDRPQFFEAHGTGTQAGDPKEAAAIHEAFGRHIHATSSTPLYVGSIKTVVGHLEGAAGLAGLLKGSSSIQKGLIPPNLLFNHLNPRVEPYYQGLHVPTSLTTWPKLPEGVPRRVSINSFGFGGANAHTILEEHVQPTSSSQNLPQDNLNSSSSIPFLFSALSETSLVALLERYSEFLKTHHNDIHASNLAWTLHSRRSQLPVKAAFSALKIQQLSSKIDNKLAAVKQNAGTAVGTRSTGKPAVPRVLGVFTGQGAQWPAMGAQLIRSSIFVRQRIQHLEESLATLPPSDRPQWHLKDEMLARADTSRIAEAALSQPLCTAIQIILVDLLQTAGITFASVVGHSSGEIAAAYAAGFISAHDAIRIAYYRGLFAQLAGNDNNGQKGAMLAVGTSWEDAQELLNLQAFEGRLAIAAHNSSASVTLSGDADAIVHAKKLFEEEKKFARLLKVDTAYHSHHMFPCGDPYVDALRACRIRVNSDRSNTCTWFSSVVPSAKGMVPIEELQDVYWRDNMTNAVLFADAVKNAISSDEQINLALEIGPHPALQGPAIQNISDVRPAALPYSGVLSRGKDDVEAFSDALGFVWTFLGAKGVDLQSYEKAVTGESRPHKLVFGLPSYQWNHGRIHWSESRKSRKTRGRKQAPHELLGALSSDSNARDMRWSNVLKVSEIPWLEGHQLQGQIVFPAAGYVAMAIEASRSLAADKTVELFELHNLSIPKAITFEEGDTLGVETLVTLTAIEHHQDQIVTADFSIYSCPNISTGLEHDMELMASGTVKVSLGNPGIAALSCTLVEDYNMSAVDPDRFYAALSKLGYGYSGSFRGMSSMKRRLNQSSALVNTYSYTENESTLYLVHPSMLDVAFQSSMLAYSAPGDKRLWSLFVPTAIGTIRVNPEVCALLPISGSQVPICATLNSESESFSASIDLFSEDGQQSMIQVEDLIIKPFAPATEADDRRLFSYTKFDLAVPDGPSIVNSIRPSTDEVELATVCERISYYYVRKWKLEITDDEWANGQPHHLYLRDFVDHTLSGASSGQHPTLRREWAKDSSEDIKALISRHSNDIDVKLLSTVGDNIPAAVRGQTTILEHMLPNGLLDDFYRQGLGFARYNLFLAGMMKQMTHRYPHAKILEIGAGTGGATKSVLGAIGSTMSSYTYTDISVGFFTKAAEVFKVYSDKIRFKVLDVEKAPAAQGYEPHSYDIIVASNVLHATGSLQKTLDHTRQLLKPGGYLMLLEITNNDPIRCSTIMGGLPGWWLGVDDGRKYAPTATPGKWHSALRKAGFGGIDAITPKIDGPAWPFSIIAAQAVNNQVLFLRRPLSSPSSSIFIESLVILGTGSLESARIAEEVADSLGRFCGKTTILSGLPTEAEALTLDPTTTFINLVDLDSPIFKTITAEKPYHMASLAFSRSIKNEAMHIGLNHLDVSGLDDNVSKVIAEQLLRQCALEEWDHQQLLWSKEPETFLDRGKLMVPRLLHNVEQNARLNSSRRVITKTVPISKSNFSISQSAASPPSLVEDVLPMANKDDQGLVRVETSSLMALRVASNAFLFLAIGKDNSAGRTVVALSTTNSCTRAPIATMPADINDVNPSAGGLLITITSELLAASLVQDLPPESRILVHCLGKDRFLAAALSRRAAAKAVRVTFSCDAGSNDDVQGPSWIRLSARAPRHVVRRMLLPVKPTHFLDLTAHSRIHPSDLSLSIAQTLPSRCKRIDPSDLFQRQALLPLSFDREASVGRLEDAVAGARTSVVSITQERVQDMVLQLNQIHDRSMPNYPTSVVHWPVDGEVRVEVCPLDARSLFSKDKTYVLFGLTGHIGQSLCGWMVSNGAGCVCLTSRHPKIDQRWLESFQGTKATVKVFPMDVSDKDSLDSVVKTIRAICPPIAGVANGAMVLSDALFTGMSFDAMREVLRPKIEGSYNLDQAFHNDDLDFFVLFSSGACVVGNSGQANYAAANGYLNGLARQRRRRGLAASTLDIGLVAGIGYVETASQHVVDQLGKYGMTVLSESDLRRAFAETIQAGYVNPKDKETIPDAVVTTGIRTMTDEETNVAWYNNPVFSHCIIESKSAEPRAEDQTRNKATALPVAEQLSRAATKEEAFKLLQGKLSKKYAFKNQLCDTN</sequence>
<evidence type="ECO:0000313" key="10">
    <source>
        <dbReference type="EMBL" id="KAL2050651.1"/>
    </source>
</evidence>
<dbReference type="Pfam" id="PF08659">
    <property type="entry name" value="KR"/>
    <property type="match status" value="1"/>
</dbReference>
<dbReference type="Pfam" id="PF02801">
    <property type="entry name" value="Ketoacyl-synt_C"/>
    <property type="match status" value="1"/>
</dbReference>
<dbReference type="Pfam" id="PF14765">
    <property type="entry name" value="PS-DH"/>
    <property type="match status" value="1"/>
</dbReference>
<dbReference type="PROSITE" id="PS52004">
    <property type="entry name" value="KS3_2"/>
    <property type="match status" value="1"/>
</dbReference>
<dbReference type="SMART" id="SM00826">
    <property type="entry name" value="PKS_DH"/>
    <property type="match status" value="1"/>
</dbReference>
<dbReference type="SUPFAM" id="SSF51735">
    <property type="entry name" value="NAD(P)-binding Rossmann-fold domains"/>
    <property type="match status" value="1"/>
</dbReference>
<dbReference type="SUPFAM" id="SSF53901">
    <property type="entry name" value="Thiolase-like"/>
    <property type="match status" value="1"/>
</dbReference>
<name>A0ABR4AYC1_9LECA</name>
<dbReference type="Pfam" id="PF08242">
    <property type="entry name" value="Methyltransf_12"/>
    <property type="match status" value="1"/>
</dbReference>
<dbReference type="SMART" id="SM00827">
    <property type="entry name" value="PKS_AT"/>
    <property type="match status" value="1"/>
</dbReference>
<dbReference type="InterPro" id="IPR013968">
    <property type="entry name" value="PKS_KR"/>
</dbReference>
<feature type="region of interest" description="C-terminal hotdog fold" evidence="6">
    <location>
        <begin position="1027"/>
        <end position="1180"/>
    </location>
</feature>
<dbReference type="SUPFAM" id="SSF55048">
    <property type="entry name" value="Probable ACP-binding domain of malonyl-CoA ACP transacylase"/>
    <property type="match status" value="1"/>
</dbReference>
<organism evidence="10 11">
    <name type="scientific">Lepraria finkii</name>
    <dbReference type="NCBI Taxonomy" id="1340010"/>
    <lineage>
        <taxon>Eukaryota</taxon>
        <taxon>Fungi</taxon>
        <taxon>Dikarya</taxon>
        <taxon>Ascomycota</taxon>
        <taxon>Pezizomycotina</taxon>
        <taxon>Lecanoromycetes</taxon>
        <taxon>OSLEUM clade</taxon>
        <taxon>Lecanoromycetidae</taxon>
        <taxon>Lecanorales</taxon>
        <taxon>Lecanorineae</taxon>
        <taxon>Stereocaulaceae</taxon>
        <taxon>Lepraria</taxon>
    </lineage>
</organism>
<evidence type="ECO:0000256" key="6">
    <source>
        <dbReference type="PROSITE-ProRule" id="PRU01363"/>
    </source>
</evidence>
<dbReference type="SUPFAM" id="SSF53335">
    <property type="entry name" value="S-adenosyl-L-methionine-dependent methyltransferases"/>
    <property type="match status" value="1"/>
</dbReference>
<keyword evidence="5" id="KW-0511">Multifunctional enzyme</keyword>
<accession>A0ABR4AYC1</accession>
<dbReference type="InterPro" id="IPR013217">
    <property type="entry name" value="Methyltransf_12"/>
</dbReference>
<feature type="active site" description="Proton donor; for dehydratase activity" evidence="6">
    <location>
        <position position="1088"/>
    </location>
</feature>
<dbReference type="InterPro" id="IPR020807">
    <property type="entry name" value="PKS_DH"/>
</dbReference>
<dbReference type="InterPro" id="IPR057326">
    <property type="entry name" value="KR_dom"/>
</dbReference>
<dbReference type="Pfam" id="PF00698">
    <property type="entry name" value="Acyl_transf_1"/>
    <property type="match status" value="1"/>
</dbReference>
<dbReference type="InterPro" id="IPR014031">
    <property type="entry name" value="Ketoacyl_synth_C"/>
</dbReference>
<dbReference type="InterPro" id="IPR014030">
    <property type="entry name" value="Ketoacyl_synth_N"/>
</dbReference>
<dbReference type="InterPro" id="IPR016035">
    <property type="entry name" value="Acyl_Trfase/lysoPLipase"/>
</dbReference>
<dbReference type="Proteomes" id="UP001590951">
    <property type="component" value="Unassembled WGS sequence"/>
</dbReference>
<evidence type="ECO:0000256" key="5">
    <source>
        <dbReference type="ARBA" id="ARBA00023268"/>
    </source>
</evidence>
<dbReference type="InterPro" id="IPR020841">
    <property type="entry name" value="PKS_Beta-ketoAc_synthase_dom"/>
</dbReference>